<dbReference type="AlphaFoldDB" id="E1YD24"/>
<evidence type="ECO:0000256" key="2">
    <source>
        <dbReference type="ARBA" id="ARBA00022618"/>
    </source>
</evidence>
<comment type="similarity">
    <text evidence="9">Belongs to the Pal lipoprotein family.</text>
</comment>
<dbReference type="Pfam" id="PF00691">
    <property type="entry name" value="OmpA"/>
    <property type="match status" value="1"/>
</dbReference>
<dbReference type="CDD" id="cd07185">
    <property type="entry name" value="OmpA_C-like"/>
    <property type="match status" value="1"/>
</dbReference>
<gene>
    <name evidence="9" type="primary">pal</name>
    <name evidence="13" type="ORF">N47_G37920</name>
</gene>
<dbReference type="GO" id="GO:0009279">
    <property type="term" value="C:cell outer membrane"/>
    <property type="evidence" value="ECO:0007669"/>
    <property type="project" value="UniProtKB-SubCell"/>
</dbReference>
<keyword evidence="3" id="KW-0732">Signal</keyword>
<accession>E1YD24</accession>
<dbReference type="PANTHER" id="PTHR30329:SF21">
    <property type="entry name" value="LIPOPROTEIN YIAD-RELATED"/>
    <property type="match status" value="1"/>
</dbReference>
<evidence type="ECO:0000256" key="3">
    <source>
        <dbReference type="ARBA" id="ARBA00022729"/>
    </source>
</evidence>
<evidence type="ECO:0000256" key="8">
    <source>
        <dbReference type="ARBA" id="ARBA00023306"/>
    </source>
</evidence>
<evidence type="ECO:0000256" key="11">
    <source>
        <dbReference type="SAM" id="MobiDB-lite"/>
    </source>
</evidence>
<evidence type="ECO:0000256" key="7">
    <source>
        <dbReference type="ARBA" id="ARBA00023288"/>
    </source>
</evidence>
<proteinExistence type="inferred from homology"/>
<keyword evidence="7" id="KW-0449">Lipoprotein</keyword>
<sequence>MPGLLFFASCGKQTVKADVGEVKDTLSDQDSLSSGTGTGSGSASDSSASDIASESLTDADSLKAGPSAQEKMAMEKSEAMQKLVNEDVHFDYDSAVLSQSAQEILKKKAAYLEKYSAILVTIEGHCDDRGTNEYNLALGEKRAQSARNFLINLGISSSRIKTISYGEEKPLDPANNEVAWAKNRRAHFILG</sequence>
<feature type="region of interest" description="Disordered" evidence="11">
    <location>
        <begin position="18"/>
        <end position="76"/>
    </location>
</feature>
<evidence type="ECO:0000256" key="9">
    <source>
        <dbReference type="HAMAP-Rule" id="MF_02204"/>
    </source>
</evidence>
<dbReference type="NCBIfam" id="TIGR02802">
    <property type="entry name" value="Pal_lipo"/>
    <property type="match status" value="1"/>
</dbReference>
<dbReference type="PROSITE" id="PS51123">
    <property type="entry name" value="OMPA_2"/>
    <property type="match status" value="1"/>
</dbReference>
<evidence type="ECO:0000256" key="4">
    <source>
        <dbReference type="ARBA" id="ARBA00023136"/>
    </source>
</evidence>
<dbReference type="InterPro" id="IPR036737">
    <property type="entry name" value="OmpA-like_sf"/>
</dbReference>
<protein>
    <recommendedName>
        <fullName evidence="9">Peptidoglycan-associated protein</fullName>
    </recommendedName>
</protein>
<feature type="compositionally biased region" description="Low complexity" evidence="11">
    <location>
        <begin position="28"/>
        <end position="56"/>
    </location>
</feature>
<keyword evidence="4 10" id="KW-0472">Membrane</keyword>
<dbReference type="PANTHER" id="PTHR30329">
    <property type="entry name" value="STATOR ELEMENT OF FLAGELLAR MOTOR COMPLEX"/>
    <property type="match status" value="1"/>
</dbReference>
<dbReference type="InterPro" id="IPR014169">
    <property type="entry name" value="Pal_lipo_C"/>
</dbReference>
<dbReference type="InterPro" id="IPR050330">
    <property type="entry name" value="Bact_OuterMem_StrucFunc"/>
</dbReference>
<name>E1YD24_9BACT</name>
<comment type="subcellular location">
    <subcellularLocation>
        <location evidence="1">Cell outer membrane</location>
    </subcellularLocation>
</comment>
<keyword evidence="5" id="KW-0564">Palmitate</keyword>
<dbReference type="GO" id="GO:0051301">
    <property type="term" value="P:cell division"/>
    <property type="evidence" value="ECO:0007669"/>
    <property type="project" value="UniProtKB-KW"/>
</dbReference>
<reference evidence="13" key="1">
    <citation type="journal article" date="2011" name="Environ. Microbiol.">
        <title>Genomic insights into the metabolic potential of the polycyclic aromatic hydrocarbon degrading sulfate-reducing Deltaproteobacterium N47.</title>
        <authorList>
            <person name="Bergmann F."/>
            <person name="Selesi D."/>
            <person name="Weinmaier T."/>
            <person name="Tischler P."/>
            <person name="Rattei T."/>
            <person name="Meckenstock R.U."/>
        </authorList>
    </citation>
    <scope>NUCLEOTIDE SEQUENCE</scope>
</reference>
<keyword evidence="6" id="KW-0998">Cell outer membrane</keyword>
<evidence type="ECO:0000259" key="12">
    <source>
        <dbReference type="PROSITE" id="PS51123"/>
    </source>
</evidence>
<dbReference type="InterPro" id="IPR006665">
    <property type="entry name" value="OmpA-like"/>
</dbReference>
<evidence type="ECO:0000256" key="5">
    <source>
        <dbReference type="ARBA" id="ARBA00023139"/>
    </source>
</evidence>
<keyword evidence="2" id="KW-0132">Cell division</keyword>
<organism evidence="13">
    <name type="scientific">uncultured Desulfobacterium sp</name>
    <dbReference type="NCBI Taxonomy" id="201089"/>
    <lineage>
        <taxon>Bacteria</taxon>
        <taxon>Pseudomonadati</taxon>
        <taxon>Thermodesulfobacteriota</taxon>
        <taxon>Desulfobacteria</taxon>
        <taxon>Desulfobacterales</taxon>
        <taxon>Desulfobacteriaceae</taxon>
        <taxon>Desulfobacterium</taxon>
        <taxon>environmental samples</taxon>
    </lineage>
</organism>
<keyword evidence="8" id="KW-0131">Cell cycle</keyword>
<dbReference type="PRINTS" id="PR01021">
    <property type="entry name" value="OMPADOMAIN"/>
</dbReference>
<evidence type="ECO:0000313" key="13">
    <source>
        <dbReference type="EMBL" id="CBX28468.1"/>
    </source>
</evidence>
<evidence type="ECO:0000256" key="6">
    <source>
        <dbReference type="ARBA" id="ARBA00023237"/>
    </source>
</evidence>
<evidence type="ECO:0000256" key="1">
    <source>
        <dbReference type="ARBA" id="ARBA00004442"/>
    </source>
</evidence>
<dbReference type="Gene3D" id="3.30.1330.60">
    <property type="entry name" value="OmpA-like domain"/>
    <property type="match status" value="1"/>
</dbReference>
<dbReference type="InterPro" id="IPR006664">
    <property type="entry name" value="OMP_bac"/>
</dbReference>
<feature type="domain" description="OmpA-like" evidence="12">
    <location>
        <begin position="77"/>
        <end position="191"/>
    </location>
</feature>
<dbReference type="EMBL" id="FR695868">
    <property type="protein sequence ID" value="CBX28468.1"/>
    <property type="molecule type" value="Genomic_DNA"/>
</dbReference>
<evidence type="ECO:0000256" key="10">
    <source>
        <dbReference type="PROSITE-ProRule" id="PRU00473"/>
    </source>
</evidence>
<dbReference type="HAMAP" id="MF_02204">
    <property type="entry name" value="Pal"/>
    <property type="match status" value="1"/>
</dbReference>
<dbReference type="SUPFAM" id="SSF103088">
    <property type="entry name" value="OmpA-like"/>
    <property type="match status" value="1"/>
</dbReference>
<dbReference type="InterPro" id="IPR039001">
    <property type="entry name" value="Pal"/>
</dbReference>